<organism evidence="10 11">
    <name type="scientific">Phakopsora pachyrhizi</name>
    <name type="common">Asian soybean rust disease fungus</name>
    <dbReference type="NCBI Taxonomy" id="170000"/>
    <lineage>
        <taxon>Eukaryota</taxon>
        <taxon>Fungi</taxon>
        <taxon>Dikarya</taxon>
        <taxon>Basidiomycota</taxon>
        <taxon>Pucciniomycotina</taxon>
        <taxon>Pucciniomycetes</taxon>
        <taxon>Pucciniales</taxon>
        <taxon>Phakopsoraceae</taxon>
        <taxon>Phakopsora</taxon>
    </lineage>
</organism>
<accession>A0AAV0ASP8</accession>
<evidence type="ECO:0000313" key="10">
    <source>
        <dbReference type="EMBL" id="CAH7672513.1"/>
    </source>
</evidence>
<feature type="compositionally biased region" description="Basic and acidic residues" evidence="8">
    <location>
        <begin position="141"/>
        <end position="150"/>
    </location>
</feature>
<feature type="compositionally biased region" description="Basic and acidic residues" evidence="8">
    <location>
        <begin position="349"/>
        <end position="358"/>
    </location>
</feature>
<feature type="compositionally biased region" description="Basic and acidic residues" evidence="8">
    <location>
        <begin position="252"/>
        <end position="261"/>
    </location>
</feature>
<feature type="region of interest" description="Disordered" evidence="8">
    <location>
        <begin position="430"/>
        <end position="480"/>
    </location>
</feature>
<feature type="compositionally biased region" description="Polar residues" evidence="8">
    <location>
        <begin position="803"/>
        <end position="812"/>
    </location>
</feature>
<name>A0AAV0ASP8_PHAPC</name>
<evidence type="ECO:0000256" key="3">
    <source>
        <dbReference type="ARBA" id="ARBA00007077"/>
    </source>
</evidence>
<dbReference type="Gene3D" id="3.30.70.330">
    <property type="match status" value="1"/>
</dbReference>
<comment type="function">
    <text evidence="1">Involved in pre-25S rRNA processing.</text>
</comment>
<proteinExistence type="inferred from homology"/>
<feature type="compositionally biased region" description="Basic and acidic residues" evidence="8">
    <location>
        <begin position="46"/>
        <end position="110"/>
    </location>
</feature>
<keyword evidence="11" id="KW-1185">Reference proteome</keyword>
<evidence type="ECO:0000256" key="8">
    <source>
        <dbReference type="SAM" id="MobiDB-lite"/>
    </source>
</evidence>
<dbReference type="PANTHER" id="PTHR23236:SF25">
    <property type="entry name" value="RNA-BINDING PROTEIN 34"/>
    <property type="match status" value="1"/>
</dbReference>
<comment type="similarity">
    <text evidence="3">Belongs to the RRM RBM34 family.</text>
</comment>
<evidence type="ECO:0000256" key="4">
    <source>
        <dbReference type="ARBA" id="ARBA00015520"/>
    </source>
</evidence>
<feature type="compositionally biased region" description="Basic residues" evidence="8">
    <location>
        <begin position="790"/>
        <end position="802"/>
    </location>
</feature>
<feature type="compositionally biased region" description="Basic and acidic residues" evidence="8">
    <location>
        <begin position="123"/>
        <end position="132"/>
    </location>
</feature>
<dbReference type="GO" id="GO:0005730">
    <property type="term" value="C:nucleolus"/>
    <property type="evidence" value="ECO:0007669"/>
    <property type="project" value="UniProtKB-SubCell"/>
</dbReference>
<keyword evidence="5 7" id="KW-0694">RNA-binding</keyword>
<feature type="compositionally biased region" description="Basic and acidic residues" evidence="8">
    <location>
        <begin position="437"/>
        <end position="466"/>
    </location>
</feature>
<evidence type="ECO:0000256" key="2">
    <source>
        <dbReference type="ARBA" id="ARBA00004604"/>
    </source>
</evidence>
<sequence length="812" mass="92498">MSRRLTGEVKEELTMKIKDTTGKSPDEENTLKSRGDKRMKKNKKFMKNDVYESLEDSHKQKVIEESANDEGKEKKRISKKECEEGKIKKLKIEEKKKRNNDYGDEKEKRNSNIANDSDSGDIESDRSKDLMERKKKKKNKKVYEKDDDRNNNQGKGLGYLLGTQTLHASKIDKELDDIFKTSSFTALESDKNQNSQKSTEDSQTKEPNPLSNPKLSKTLNIEKPKSIDGSSENLQSSKPEVSKQRMPSIESSYEKNLEIQRAKRVAQAIKEKAEKVSLSSKHRKIGEKKVNCIPGSESSSDDDNDEKEEYSKFEFEENNEYDDNTEEYDDNDTKDKDSSCSSTQLVHETLLESSKKQPRIKKIDVTGETRDQINARTVFVGNVNMDCLKNKQNTRALLNHLLNPLGQEKPLAPRSRIESYRFRGIPLAKPIQSNKMNDPEARSVKRSRAWKESQREQDRSFNDPDGGKAGNRGAKPVLTSNSIENQIKEVKFLSTEQKRKIGYLTKDFHPEAKSCIAYVVIRHVENSDGECLPAKELARKISSNGDGTTFMGHVLRCDIASNNRSSHDGSGGVSIDEQQRTIFVGGLDFNEQEDVIQKSIEDCLIKESDGPPEGEASWVERVRLVRDKSTALNKGFAYVLLRNKDAVEEMLCLPEGSFKIGNRKVRLQKCFSLGRCVALKRVGRQIGVEKSSNLIKDQKFRDASNSERAKDHKFKAKGKVTGKIDLTDEIKAIYRGPDMSKELGLLSKIERKLMKSNNADRVERRMLKKQAKLKMTLMDKDKSKFDKAHRVLGRNKHQKSKSRLNPNKKNQK</sequence>
<dbReference type="Proteomes" id="UP001153365">
    <property type="component" value="Unassembled WGS sequence"/>
</dbReference>
<feature type="compositionally biased region" description="Polar residues" evidence="8">
    <location>
        <begin position="184"/>
        <end position="197"/>
    </location>
</feature>
<dbReference type="PANTHER" id="PTHR23236">
    <property type="entry name" value="EUKARYOTIC TRANSLATION INITIATION FACTOR 4B/4H"/>
    <property type="match status" value="1"/>
</dbReference>
<comment type="subcellular location">
    <subcellularLocation>
        <location evidence="2">Nucleus</location>
        <location evidence="2">Nucleolus</location>
    </subcellularLocation>
</comment>
<feature type="compositionally biased region" description="Polar residues" evidence="8">
    <location>
        <begin position="205"/>
        <end position="219"/>
    </location>
</feature>
<protein>
    <recommendedName>
        <fullName evidence="4">Nucleolar protein 12</fullName>
    </recommendedName>
</protein>
<feature type="compositionally biased region" description="Basic and acidic residues" evidence="8">
    <location>
        <begin position="777"/>
        <end position="789"/>
    </location>
</feature>
<evidence type="ECO:0000256" key="7">
    <source>
        <dbReference type="PROSITE-ProRule" id="PRU00176"/>
    </source>
</evidence>
<evidence type="ECO:0000256" key="5">
    <source>
        <dbReference type="ARBA" id="ARBA00022884"/>
    </source>
</evidence>
<evidence type="ECO:0000256" key="1">
    <source>
        <dbReference type="ARBA" id="ARBA00002475"/>
    </source>
</evidence>
<keyword evidence="6" id="KW-0539">Nucleus</keyword>
<dbReference type="AlphaFoldDB" id="A0AAV0ASP8"/>
<dbReference type="InterPro" id="IPR035979">
    <property type="entry name" value="RBD_domain_sf"/>
</dbReference>
<dbReference type="SMART" id="SM00360">
    <property type="entry name" value="RRM"/>
    <property type="match status" value="1"/>
</dbReference>
<dbReference type="InterPro" id="IPR012677">
    <property type="entry name" value="Nucleotide-bd_a/b_plait_sf"/>
</dbReference>
<comment type="caution">
    <text evidence="10">The sequence shown here is derived from an EMBL/GenBank/DDBJ whole genome shotgun (WGS) entry which is preliminary data.</text>
</comment>
<feature type="compositionally biased region" description="Basic and acidic residues" evidence="8">
    <location>
        <begin position="1"/>
        <end position="36"/>
    </location>
</feature>
<feature type="compositionally biased region" description="Polar residues" evidence="8">
    <location>
        <begin position="228"/>
        <end position="239"/>
    </location>
</feature>
<feature type="compositionally biased region" description="Acidic residues" evidence="8">
    <location>
        <begin position="316"/>
        <end position="330"/>
    </location>
</feature>
<dbReference type="GO" id="GO:0000463">
    <property type="term" value="P:maturation of LSU-rRNA from tricistronic rRNA transcript (SSU-rRNA, 5.8S rRNA, LSU-rRNA)"/>
    <property type="evidence" value="ECO:0007669"/>
    <property type="project" value="TreeGrafter"/>
</dbReference>
<feature type="region of interest" description="Disordered" evidence="8">
    <location>
        <begin position="1"/>
        <end position="158"/>
    </location>
</feature>
<feature type="region of interest" description="Disordered" evidence="8">
    <location>
        <begin position="774"/>
        <end position="812"/>
    </location>
</feature>
<feature type="region of interest" description="Disordered" evidence="8">
    <location>
        <begin position="184"/>
        <end position="358"/>
    </location>
</feature>
<dbReference type="PROSITE" id="PS50102">
    <property type="entry name" value="RRM"/>
    <property type="match status" value="1"/>
</dbReference>
<evidence type="ECO:0000259" key="9">
    <source>
        <dbReference type="PROSITE" id="PS50102"/>
    </source>
</evidence>
<gene>
    <name evidence="10" type="ORF">PPACK8108_LOCUS7330</name>
</gene>
<evidence type="ECO:0000313" key="11">
    <source>
        <dbReference type="Proteomes" id="UP001153365"/>
    </source>
</evidence>
<dbReference type="EMBL" id="CALTRL010001446">
    <property type="protein sequence ID" value="CAH7672513.1"/>
    <property type="molecule type" value="Genomic_DNA"/>
</dbReference>
<reference evidence="10" key="1">
    <citation type="submission" date="2022-06" db="EMBL/GenBank/DDBJ databases">
        <authorList>
            <consortium name="SYNGENTA / RWTH Aachen University"/>
        </authorList>
    </citation>
    <scope>NUCLEOTIDE SEQUENCE</scope>
</reference>
<dbReference type="InterPro" id="IPR000504">
    <property type="entry name" value="RRM_dom"/>
</dbReference>
<evidence type="ECO:0000256" key="6">
    <source>
        <dbReference type="ARBA" id="ARBA00023242"/>
    </source>
</evidence>
<feature type="domain" description="RRM" evidence="9">
    <location>
        <begin position="580"/>
        <end position="693"/>
    </location>
</feature>
<dbReference type="GO" id="GO:0019843">
    <property type="term" value="F:rRNA binding"/>
    <property type="evidence" value="ECO:0007669"/>
    <property type="project" value="TreeGrafter"/>
</dbReference>
<dbReference type="SUPFAM" id="SSF54928">
    <property type="entry name" value="RNA-binding domain, RBD"/>
    <property type="match status" value="1"/>
</dbReference>
<feature type="compositionally biased region" description="Acidic residues" evidence="8">
    <location>
        <begin position="299"/>
        <end position="308"/>
    </location>
</feature>